<evidence type="ECO:0000313" key="8">
    <source>
        <dbReference type="Proteomes" id="UP000264056"/>
    </source>
</evidence>
<dbReference type="Pfam" id="PF00561">
    <property type="entry name" value="Abhydrolase_1"/>
    <property type="match status" value="1"/>
</dbReference>
<dbReference type="AlphaFoldDB" id="A0A372KJ13"/>
<dbReference type="Proteomes" id="UP000264056">
    <property type="component" value="Unassembled WGS sequence"/>
</dbReference>
<dbReference type="Proteomes" id="UP000262901">
    <property type="component" value="Unassembled WGS sequence"/>
</dbReference>
<dbReference type="EMBL" id="QVQZ01000047">
    <property type="protein sequence ID" value="RFU52243.1"/>
    <property type="molecule type" value="Genomic_DNA"/>
</dbReference>
<gene>
    <name evidence="3" type="ORF">DDV21_010010</name>
    <name evidence="4" type="ORF">DDV22_10485</name>
    <name evidence="5" type="ORF">DDV23_10660</name>
</gene>
<organism evidence="5 7">
    <name type="scientific">Streptococcus chenjunshii</name>
    <dbReference type="NCBI Taxonomy" id="2173853"/>
    <lineage>
        <taxon>Bacteria</taxon>
        <taxon>Bacillati</taxon>
        <taxon>Bacillota</taxon>
        <taxon>Bacilli</taxon>
        <taxon>Lactobacillales</taxon>
        <taxon>Streptococcaceae</taxon>
        <taxon>Streptococcus</taxon>
    </lineage>
</organism>
<evidence type="ECO:0000313" key="5">
    <source>
        <dbReference type="EMBL" id="RFU52243.1"/>
    </source>
</evidence>
<protein>
    <submittedName>
        <fullName evidence="5">Alpha/beta hydrolase</fullName>
    </submittedName>
</protein>
<name>A0A372KJ13_9STRE</name>
<dbReference type="EMBL" id="CP031733">
    <property type="protein sequence ID" value="AXQ79386.1"/>
    <property type="molecule type" value="Genomic_DNA"/>
</dbReference>
<evidence type="ECO:0000259" key="2">
    <source>
        <dbReference type="Pfam" id="PF00561"/>
    </source>
</evidence>
<reference evidence="5 7" key="2">
    <citation type="submission" date="2018-08" db="EMBL/GenBank/DDBJ databases">
        <title>Draft genome of Streptococcus sp. nov. Z1.</title>
        <authorList>
            <person name="Tian Z."/>
        </authorList>
    </citation>
    <scope>NUCLEOTIDE SEQUENCE [LARGE SCALE GENOMIC DNA]</scope>
    <source>
        <strain evidence="5">Z1</strain>
        <strain evidence="7">Z1(2018)</strain>
    </source>
</reference>
<dbReference type="GO" id="GO:0016787">
    <property type="term" value="F:hydrolase activity"/>
    <property type="evidence" value="ECO:0007669"/>
    <property type="project" value="UniProtKB-KW"/>
</dbReference>
<evidence type="ECO:0000313" key="7">
    <source>
        <dbReference type="Proteomes" id="UP000262901"/>
    </source>
</evidence>
<keyword evidence="8" id="KW-1185">Reference proteome</keyword>
<evidence type="ECO:0000313" key="3">
    <source>
        <dbReference type="EMBL" id="AXQ79386.1"/>
    </source>
</evidence>
<reference evidence="4 8" key="1">
    <citation type="submission" date="2018-08" db="EMBL/GenBank/DDBJ databases">
        <title>Draft genome of Streptococcus sp .nov. Z2.</title>
        <authorList>
            <person name="Tian Z."/>
        </authorList>
    </citation>
    <scope>NUCLEOTIDE SEQUENCE [LARGE SCALE GENOMIC DNA]</scope>
    <source>
        <strain evidence="4 8">Z2</strain>
    </source>
</reference>
<feature type="domain" description="AB hydrolase-1" evidence="2">
    <location>
        <begin position="149"/>
        <end position="226"/>
    </location>
</feature>
<sequence length="378" mass="43505">MIKQYTGILLFDFQILRLTGPLKSKYREVEADLLEIGQSVHDFESWYQWWNQKARSYEKQGLLEVAMTYYRSSLFFLSFLDKRKADAYQCFRHCFERFYENADLQYDSVPYEQGVLPAVWLKKAEFSKTLLVIGGFDSYMEELVSWFLPLQEELQCNLLIFDGPGQGFVPAQKLYFQADYEKVVAAVLDYFKLDSVAAIGVSWGGSFVLRAAAFEKRIKLCICFDIFYSAMDALRLQTSAAEFTLLKTGLFLRQRALINAVIAHKAKNNTSLSWMLMHGQGITGEKTAYDFIRNISAHTIDRQLGLIEQSCLLLAGSQDMYVPSYRLEELKNKLVQAKSVQTSFFTEKTGGSLHCQIDNIQRALNAICQFINQHKNEF</sequence>
<reference evidence="6" key="3">
    <citation type="submission" date="2018-08" db="EMBL/GenBank/DDBJ databases">
        <title>Streptococcus chenjunshii sp. nov., isolated from stools sample of the Tibetan antelope in the Qinghai-Tibet plateau, China.</title>
        <authorList>
            <person name="Tian Z."/>
        </authorList>
    </citation>
    <scope>NUCLEOTIDE SEQUENCE [LARGE SCALE GENOMIC DNA]</scope>
    <source>
        <strain evidence="6">Z15</strain>
    </source>
</reference>
<accession>A0A346NEE1</accession>
<keyword evidence="5" id="KW-0378">Hydrolase</keyword>
<dbReference type="InterPro" id="IPR029058">
    <property type="entry name" value="AB_hydrolase_fold"/>
</dbReference>
<proteinExistence type="inferred from homology"/>
<dbReference type="InterPro" id="IPR000073">
    <property type="entry name" value="AB_hydrolase_1"/>
</dbReference>
<dbReference type="Proteomes" id="UP000246115">
    <property type="component" value="Chromosome"/>
</dbReference>
<comment type="similarity">
    <text evidence="1">Belongs to the AB hydrolase superfamily. FUS2 hydrolase family.</text>
</comment>
<dbReference type="PANTHER" id="PTHR22946:SF12">
    <property type="entry name" value="CONIDIAL PIGMENT BIOSYNTHESIS PROTEIN AYG1 (AFU_ORTHOLOGUE AFUA_2G17550)"/>
    <property type="match status" value="1"/>
</dbReference>
<evidence type="ECO:0000313" key="4">
    <source>
        <dbReference type="EMBL" id="RFU50081.1"/>
    </source>
</evidence>
<dbReference type="SUPFAM" id="SSF53474">
    <property type="entry name" value="alpha/beta-Hydrolases"/>
    <property type="match status" value="1"/>
</dbReference>
<dbReference type="PANTHER" id="PTHR22946">
    <property type="entry name" value="DIENELACTONE HYDROLASE DOMAIN-CONTAINING PROTEIN-RELATED"/>
    <property type="match status" value="1"/>
</dbReference>
<evidence type="ECO:0000256" key="1">
    <source>
        <dbReference type="ARBA" id="ARBA00038115"/>
    </source>
</evidence>
<accession>A0A372KJ13</accession>
<dbReference type="OrthoDB" id="9812921at2"/>
<evidence type="ECO:0000313" key="6">
    <source>
        <dbReference type="Proteomes" id="UP000246115"/>
    </source>
</evidence>
<dbReference type="RefSeq" id="WP_116879084.1">
    <property type="nucleotide sequence ID" value="NZ_CP031733.1"/>
</dbReference>
<dbReference type="Gene3D" id="3.40.50.1820">
    <property type="entry name" value="alpha/beta hydrolase"/>
    <property type="match status" value="1"/>
</dbReference>
<dbReference type="InterPro" id="IPR050261">
    <property type="entry name" value="FrsA_esterase"/>
</dbReference>
<reference evidence="3" key="4">
    <citation type="journal article" date="2019" name="Int. J. Syst. Evol. Microbiol.">
        <title>Streptococcus chenjunshii sp. nov. isolated from feces of Tibetan antelopes.</title>
        <authorList>
            <person name="Tian Z."/>
            <person name="Lu S."/>
            <person name="Jin D."/>
            <person name="Yang J."/>
            <person name="Pu J."/>
            <person name="Lai X.H."/>
            <person name="Bai X.N."/>
            <person name="Wu X.M."/>
            <person name="Li J."/>
            <person name="Wang S."/>
            <person name="Xu J."/>
        </authorList>
    </citation>
    <scope>NUCLEOTIDE SEQUENCE</scope>
    <source>
        <strain evidence="3">Z15</strain>
    </source>
</reference>
<dbReference type="EMBL" id="QVQY01000047">
    <property type="protein sequence ID" value="RFU50081.1"/>
    <property type="molecule type" value="Genomic_DNA"/>
</dbReference>
<dbReference type="KEGG" id="schj:DDV21_010010"/>